<evidence type="ECO:0000256" key="1">
    <source>
        <dbReference type="SAM" id="Phobius"/>
    </source>
</evidence>
<reference evidence="2 3" key="1">
    <citation type="submission" date="2019-10" db="EMBL/GenBank/DDBJ databases">
        <authorList>
            <person name="Wolf R A."/>
        </authorList>
    </citation>
    <scope>NUCLEOTIDE SEQUENCE [LARGE SCALE GENOMIC DNA]</scope>
    <source>
        <strain evidence="2">Collinsella_aerofaciens_DSM_13712</strain>
    </source>
</reference>
<dbReference type="Proteomes" id="UP000368032">
    <property type="component" value="Unassembled WGS sequence"/>
</dbReference>
<sequence>MNRPGCNWGCLLFIAAAIAIDAAAIYAIRALALGLMAMAVAACG</sequence>
<keyword evidence="1" id="KW-0472">Membrane</keyword>
<feature type="transmembrane region" description="Helical" evidence="1">
    <location>
        <begin position="6"/>
        <end position="28"/>
    </location>
</feature>
<dbReference type="AlphaFoldDB" id="A0A5K1IKP6"/>
<gene>
    <name evidence="2" type="ORF">CKJAJONC_01151</name>
</gene>
<protein>
    <submittedName>
        <fullName evidence="2">Uncharacterized protein</fullName>
    </submittedName>
</protein>
<evidence type="ECO:0000313" key="2">
    <source>
        <dbReference type="EMBL" id="VWL87555.1"/>
    </source>
</evidence>
<evidence type="ECO:0000313" key="3">
    <source>
        <dbReference type="Proteomes" id="UP000368032"/>
    </source>
</evidence>
<organism evidence="2 3">
    <name type="scientific">Collinsella aerofaciens</name>
    <dbReference type="NCBI Taxonomy" id="74426"/>
    <lineage>
        <taxon>Bacteria</taxon>
        <taxon>Bacillati</taxon>
        <taxon>Actinomycetota</taxon>
        <taxon>Coriobacteriia</taxon>
        <taxon>Coriobacteriales</taxon>
        <taxon>Coriobacteriaceae</taxon>
        <taxon>Collinsella</taxon>
    </lineage>
</organism>
<name>A0A5K1IKP6_9ACTN</name>
<keyword evidence="1" id="KW-1133">Transmembrane helix</keyword>
<proteinExistence type="predicted"/>
<dbReference type="EMBL" id="CABWIF010000002">
    <property type="protein sequence ID" value="VWL87555.1"/>
    <property type="molecule type" value="Genomic_DNA"/>
</dbReference>
<dbReference type="RefSeq" id="WP_264297873.1">
    <property type="nucleotide sequence ID" value="NZ_CABWIF010000002.1"/>
</dbReference>
<keyword evidence="1" id="KW-0812">Transmembrane</keyword>
<accession>A0A5K1IKP6</accession>